<name>A0A4Q2A6G1_9LACO</name>
<gene>
    <name evidence="1" type="ORF">D6C19_10670</name>
</gene>
<accession>A0A4Q2A6G1</accession>
<protein>
    <submittedName>
        <fullName evidence="1">Uncharacterized protein</fullName>
    </submittedName>
</protein>
<sequence length="118" mass="14141">MTEKSGLIPAFFVRQTGLYIFDNRCMIKIKMIIEEIEMKKFEETELKRLIAGCKERITLFDTEIKNIKDRKQKYDRENKSYPGYEQTLNNALIKKHVTEQELAGYEEELRTNKFKGFY</sequence>
<evidence type="ECO:0000313" key="1">
    <source>
        <dbReference type="EMBL" id="RXV64708.1"/>
    </source>
</evidence>
<comment type="caution">
    <text evidence="1">The sequence shown here is derived from an EMBL/GenBank/DDBJ whole genome shotgun (WGS) entry which is preliminary data.</text>
</comment>
<dbReference type="RefSeq" id="WP_129303362.1">
    <property type="nucleotide sequence ID" value="NZ_QZFR01000115.1"/>
</dbReference>
<dbReference type="AlphaFoldDB" id="A0A4Q2A6G1"/>
<proteinExistence type="predicted"/>
<dbReference type="EMBL" id="QZFR01000115">
    <property type="protein sequence ID" value="RXV64708.1"/>
    <property type="molecule type" value="Genomic_DNA"/>
</dbReference>
<organism evidence="1 2">
    <name type="scientific">Ligilactobacillus murinus</name>
    <dbReference type="NCBI Taxonomy" id="1622"/>
    <lineage>
        <taxon>Bacteria</taxon>
        <taxon>Bacillati</taxon>
        <taxon>Bacillota</taxon>
        <taxon>Bacilli</taxon>
        <taxon>Lactobacillales</taxon>
        <taxon>Lactobacillaceae</taxon>
        <taxon>Ligilactobacillus</taxon>
    </lineage>
</organism>
<dbReference type="Proteomes" id="UP000289316">
    <property type="component" value="Unassembled WGS sequence"/>
</dbReference>
<reference evidence="1 2" key="1">
    <citation type="submission" date="2018-09" db="EMBL/GenBank/DDBJ databases">
        <title>Murine metabolic-syndrome-specific gut microbial biobank.</title>
        <authorList>
            <person name="Liu C."/>
        </authorList>
    </citation>
    <scope>NUCLEOTIDE SEQUENCE [LARGE SCALE GENOMIC DNA]</scope>
    <source>
        <strain evidence="1 2">C-30</strain>
    </source>
</reference>
<evidence type="ECO:0000313" key="2">
    <source>
        <dbReference type="Proteomes" id="UP000289316"/>
    </source>
</evidence>